<feature type="domain" description="C2H2-type" evidence="3">
    <location>
        <begin position="604"/>
        <end position="628"/>
    </location>
</feature>
<evidence type="ECO:0000313" key="5">
    <source>
        <dbReference type="Proteomes" id="UP000235672"/>
    </source>
</evidence>
<feature type="region of interest" description="Disordered" evidence="2">
    <location>
        <begin position="505"/>
        <end position="579"/>
    </location>
</feature>
<keyword evidence="5" id="KW-1185">Reference proteome</keyword>
<evidence type="ECO:0000313" key="4">
    <source>
        <dbReference type="EMBL" id="PMD12075.1"/>
    </source>
</evidence>
<reference evidence="4 5" key="1">
    <citation type="submission" date="2016-05" db="EMBL/GenBank/DDBJ databases">
        <title>A degradative enzymes factory behind the ericoid mycorrhizal symbiosis.</title>
        <authorList>
            <consortium name="DOE Joint Genome Institute"/>
            <person name="Martino E."/>
            <person name="Morin E."/>
            <person name="Grelet G."/>
            <person name="Kuo A."/>
            <person name="Kohler A."/>
            <person name="Daghino S."/>
            <person name="Barry K."/>
            <person name="Choi C."/>
            <person name="Cichocki N."/>
            <person name="Clum A."/>
            <person name="Copeland A."/>
            <person name="Hainaut M."/>
            <person name="Haridas S."/>
            <person name="Labutti K."/>
            <person name="Lindquist E."/>
            <person name="Lipzen A."/>
            <person name="Khouja H.-R."/>
            <person name="Murat C."/>
            <person name="Ohm R."/>
            <person name="Olson A."/>
            <person name="Spatafora J."/>
            <person name="Veneault-Fourrey C."/>
            <person name="Henrissat B."/>
            <person name="Grigoriev I."/>
            <person name="Martin F."/>
            <person name="Perotto S."/>
        </authorList>
    </citation>
    <scope>NUCLEOTIDE SEQUENCE [LARGE SCALE GENOMIC DNA]</scope>
    <source>
        <strain evidence="4 5">UAMH 7357</strain>
    </source>
</reference>
<gene>
    <name evidence="4" type="ORF">NA56DRAFT_695727</name>
</gene>
<keyword evidence="1" id="KW-0479">Metal-binding</keyword>
<dbReference type="PANTHER" id="PTHR42085:SF2">
    <property type="entry name" value="F-BOX DOMAIN-CONTAINING PROTEIN"/>
    <property type="match status" value="1"/>
</dbReference>
<dbReference type="SMART" id="SM00355">
    <property type="entry name" value="ZnF_C2H2"/>
    <property type="match status" value="8"/>
</dbReference>
<keyword evidence="1" id="KW-0863">Zinc-finger</keyword>
<dbReference type="Proteomes" id="UP000235672">
    <property type="component" value="Unassembled WGS sequence"/>
</dbReference>
<dbReference type="EMBL" id="KZ613567">
    <property type="protein sequence ID" value="PMD12075.1"/>
    <property type="molecule type" value="Genomic_DNA"/>
</dbReference>
<dbReference type="AlphaFoldDB" id="A0A2J6PDF7"/>
<feature type="region of interest" description="Disordered" evidence="2">
    <location>
        <begin position="1"/>
        <end position="26"/>
    </location>
</feature>
<dbReference type="PROSITE" id="PS50157">
    <property type="entry name" value="ZINC_FINGER_C2H2_2"/>
    <property type="match status" value="1"/>
</dbReference>
<keyword evidence="1" id="KW-0862">Zinc</keyword>
<organism evidence="4 5">
    <name type="scientific">Hyaloscypha hepaticicola</name>
    <dbReference type="NCBI Taxonomy" id="2082293"/>
    <lineage>
        <taxon>Eukaryota</taxon>
        <taxon>Fungi</taxon>
        <taxon>Dikarya</taxon>
        <taxon>Ascomycota</taxon>
        <taxon>Pezizomycotina</taxon>
        <taxon>Leotiomycetes</taxon>
        <taxon>Helotiales</taxon>
        <taxon>Hyaloscyphaceae</taxon>
        <taxon>Hyaloscypha</taxon>
    </lineage>
</organism>
<feature type="compositionally biased region" description="Polar residues" evidence="2">
    <location>
        <begin position="525"/>
        <end position="535"/>
    </location>
</feature>
<dbReference type="InterPro" id="IPR038883">
    <property type="entry name" value="AN11006-like"/>
</dbReference>
<dbReference type="PROSITE" id="PS00028">
    <property type="entry name" value="ZINC_FINGER_C2H2_1"/>
    <property type="match status" value="2"/>
</dbReference>
<dbReference type="OrthoDB" id="5420711at2759"/>
<name>A0A2J6PDF7_9HELO</name>
<feature type="region of interest" description="Disordered" evidence="2">
    <location>
        <begin position="437"/>
        <end position="456"/>
    </location>
</feature>
<evidence type="ECO:0000256" key="1">
    <source>
        <dbReference type="PROSITE-ProRule" id="PRU00042"/>
    </source>
</evidence>
<proteinExistence type="predicted"/>
<feature type="compositionally biased region" description="Polar residues" evidence="2">
    <location>
        <begin position="544"/>
        <end position="554"/>
    </location>
</feature>
<dbReference type="PANTHER" id="PTHR42085">
    <property type="entry name" value="F-BOX DOMAIN-CONTAINING PROTEIN"/>
    <property type="match status" value="1"/>
</dbReference>
<evidence type="ECO:0000256" key="2">
    <source>
        <dbReference type="SAM" id="MobiDB-lite"/>
    </source>
</evidence>
<dbReference type="GO" id="GO:0008270">
    <property type="term" value="F:zinc ion binding"/>
    <property type="evidence" value="ECO:0007669"/>
    <property type="project" value="UniProtKB-KW"/>
</dbReference>
<sequence length="902" mass="103099">MPQATCRNPHRYDSAPTMSGIQTPPASPGILSPLNINIFSRHKKLTVCMSNCRNIEVVVLYPAVASAPESSPLLPNPTLSTGQETQRQDEIQNFNIVSALELEFSMSAATTAQAPDAVDVSPTSSSHDTIISPLQQESQGMFRFLDLPLELRLKVYALLLPPRSHTIATQIPHNGFFYNTSIIPHHFISSFYPFGTSPPTNTNPTTQNLTTYKVLNRNFRTDFPEPNLEVQILRVCRQIKEEAEPVLYGNPKTEWDFGIYLEAVDPFFGDRSEVARSFVRNVKVARELHDESAIRTADYAWEKFCKYIGTEMPGLRTVDLTIWSSSGSTAEFPPLEGEGDGRKEMERKWKEWGIVKGLIAVGELRRAKVTWWGFDGEGQKRGQGQTFDSWLGRRMVGDKVVRERMSILATRASSYQDTMGDQVAGQATQNSREIFQNNPGALAPRDGPNAEGTAGRSSIQEALAHHLLQNLATQGSQGQNISTNFNTFHNTNNVNVTSYNAPGSYMPVSSGDSNTHSHNLAPAESPSQVDLTTGFSRDHDNQEAPITTSANSHPGTDLISEVPDSHEDNPEVPIGAPQPYYAMIPEDPYSVNRWAEPTQREHKYLCVTCQQRFSSKREKDEHIRSYHTCRWCRVEFVSYADLTKHLEKARAMCLLCPQEFFCRVEDYQTHVVEQMHVRCELCKTYFVSEACIEAHKRLADIHVLSYKLWTGDRFSYVVYPRCSWCHASEPHQYEFPLCEHIQQKHPACTWCDAEAFRSQLELDTHFEEQHRRCDMDGCETRCTSWKDLKKHKNDAHPRCDLCPNSKRRFLSRQARDARRAEHPACNLCSKNVRDLQILKQHKRLDHPICEFYKNKGPFLSVHEFHKHQRKQHYVCESHNRVFKHRDELNDHRWQDHLPNHVY</sequence>
<evidence type="ECO:0000259" key="3">
    <source>
        <dbReference type="PROSITE" id="PS50157"/>
    </source>
</evidence>
<accession>A0A2J6PDF7</accession>
<dbReference type="InterPro" id="IPR013087">
    <property type="entry name" value="Znf_C2H2_type"/>
</dbReference>
<protein>
    <recommendedName>
        <fullName evidence="3">C2H2-type domain-containing protein</fullName>
    </recommendedName>
</protein>